<dbReference type="RefSeq" id="WP_005577796.1">
    <property type="nucleotide sequence ID" value="NZ_FORO01000002.1"/>
</dbReference>
<organism evidence="1 2">
    <name type="scientific">Natronobacterium gregoryi</name>
    <dbReference type="NCBI Taxonomy" id="44930"/>
    <lineage>
        <taxon>Archaea</taxon>
        <taxon>Methanobacteriati</taxon>
        <taxon>Methanobacteriota</taxon>
        <taxon>Stenosarchaea group</taxon>
        <taxon>Halobacteria</taxon>
        <taxon>Halobacteriales</taxon>
        <taxon>Natrialbaceae</taxon>
        <taxon>Natronobacterium</taxon>
    </lineage>
</organism>
<accession>A0A1I3JLS1</accession>
<dbReference type="AlphaFoldDB" id="A0A1I3JLS1"/>
<evidence type="ECO:0000313" key="2">
    <source>
        <dbReference type="Proteomes" id="UP000182829"/>
    </source>
</evidence>
<name>A0A1I3JLS1_9EURY</name>
<dbReference type="GeneID" id="14209078"/>
<dbReference type="OrthoDB" id="103611at2157"/>
<proteinExistence type="predicted"/>
<protein>
    <submittedName>
        <fullName evidence="1">Menaquinone-dependent protoporphyrinogen oxidase</fullName>
    </submittedName>
</protein>
<dbReference type="Proteomes" id="UP000182829">
    <property type="component" value="Unassembled WGS sequence"/>
</dbReference>
<gene>
    <name evidence="1" type="ORF">SAMN05443661_102166</name>
</gene>
<evidence type="ECO:0000313" key="1">
    <source>
        <dbReference type="EMBL" id="SFI61193.1"/>
    </source>
</evidence>
<sequence>MIPQAPVAHSASEGQTETVAERIGEILESDGHDVIHSEYGPRKRFVLQTDACHGRSAGILFRTGEILLSNAFVRDVPRDGAIHADWS</sequence>
<dbReference type="EMBL" id="FORO01000002">
    <property type="protein sequence ID" value="SFI61193.1"/>
    <property type="molecule type" value="Genomic_DNA"/>
</dbReference>
<reference evidence="1 2" key="1">
    <citation type="submission" date="2016-10" db="EMBL/GenBank/DDBJ databases">
        <authorList>
            <person name="de Groot N.N."/>
        </authorList>
    </citation>
    <scope>NUCLEOTIDE SEQUENCE [LARGE SCALE GENOMIC DNA]</scope>
    <source>
        <strain evidence="1 2">SP2</strain>
    </source>
</reference>